<keyword evidence="5" id="KW-0812">Transmembrane</keyword>
<feature type="domain" description="Methyl-accepting transducer" evidence="6">
    <location>
        <begin position="120"/>
        <end position="356"/>
    </location>
</feature>
<keyword evidence="1 3" id="KW-0807">Transducer</keyword>
<evidence type="ECO:0000259" key="6">
    <source>
        <dbReference type="PROSITE" id="PS50111"/>
    </source>
</evidence>
<keyword evidence="9" id="KW-1185">Reference proteome</keyword>
<evidence type="ECO:0000256" key="1">
    <source>
        <dbReference type="ARBA" id="ARBA00023224"/>
    </source>
</evidence>
<dbReference type="GO" id="GO:0007165">
    <property type="term" value="P:signal transduction"/>
    <property type="evidence" value="ECO:0007669"/>
    <property type="project" value="UniProtKB-KW"/>
</dbReference>
<dbReference type="SMART" id="SM00304">
    <property type="entry name" value="HAMP"/>
    <property type="match status" value="1"/>
</dbReference>
<evidence type="ECO:0000256" key="5">
    <source>
        <dbReference type="SAM" id="Phobius"/>
    </source>
</evidence>
<dbReference type="PROSITE" id="PS50111">
    <property type="entry name" value="CHEMOTAXIS_TRANSDUC_2"/>
    <property type="match status" value="1"/>
</dbReference>
<dbReference type="Pfam" id="PF00015">
    <property type="entry name" value="MCPsignal"/>
    <property type="match status" value="1"/>
</dbReference>
<evidence type="ECO:0000259" key="7">
    <source>
        <dbReference type="PROSITE" id="PS50885"/>
    </source>
</evidence>
<dbReference type="Gene3D" id="2.40.10.220">
    <property type="entry name" value="predicted glycosyltransferase like domains"/>
    <property type="match status" value="1"/>
</dbReference>
<dbReference type="Pfam" id="PF07238">
    <property type="entry name" value="PilZ"/>
    <property type="match status" value="1"/>
</dbReference>
<dbReference type="Pfam" id="PF00672">
    <property type="entry name" value="HAMP"/>
    <property type="match status" value="1"/>
</dbReference>
<reference evidence="8 9" key="1">
    <citation type="submission" date="2021-05" db="EMBL/GenBank/DDBJ databases">
        <title>The draft genome of Geobacter pelophilus DSM 12255.</title>
        <authorList>
            <person name="Xu Z."/>
            <person name="Masuda Y."/>
            <person name="Itoh H."/>
            <person name="Senoo K."/>
        </authorList>
    </citation>
    <scope>NUCLEOTIDE SEQUENCE [LARGE SCALE GENOMIC DNA]</scope>
    <source>
        <strain evidence="8 9">DSM 12255</strain>
    </source>
</reference>
<name>A0AAW4LDZ2_9BACT</name>
<dbReference type="PROSITE" id="PS50885">
    <property type="entry name" value="HAMP"/>
    <property type="match status" value="1"/>
</dbReference>
<dbReference type="Proteomes" id="UP000811899">
    <property type="component" value="Unassembled WGS sequence"/>
</dbReference>
<evidence type="ECO:0000256" key="4">
    <source>
        <dbReference type="SAM" id="Coils"/>
    </source>
</evidence>
<keyword evidence="5" id="KW-0472">Membrane</keyword>
<dbReference type="CDD" id="cd06225">
    <property type="entry name" value="HAMP"/>
    <property type="match status" value="1"/>
</dbReference>
<dbReference type="GO" id="GO:0035438">
    <property type="term" value="F:cyclic-di-GMP binding"/>
    <property type="evidence" value="ECO:0007669"/>
    <property type="project" value="InterPro"/>
</dbReference>
<dbReference type="InterPro" id="IPR004089">
    <property type="entry name" value="MCPsignal_dom"/>
</dbReference>
<dbReference type="PANTHER" id="PTHR32089:SF112">
    <property type="entry name" value="LYSOZYME-LIKE PROTEIN-RELATED"/>
    <property type="match status" value="1"/>
</dbReference>
<dbReference type="Gene3D" id="1.10.287.950">
    <property type="entry name" value="Methyl-accepting chemotaxis protein"/>
    <property type="match status" value="1"/>
</dbReference>
<gene>
    <name evidence="8" type="ORF">KI809_13750</name>
</gene>
<feature type="transmembrane region" description="Helical" evidence="5">
    <location>
        <begin position="47"/>
        <end position="69"/>
    </location>
</feature>
<evidence type="ECO:0000313" key="9">
    <source>
        <dbReference type="Proteomes" id="UP000811899"/>
    </source>
</evidence>
<keyword evidence="5" id="KW-1133">Transmembrane helix</keyword>
<protein>
    <submittedName>
        <fullName evidence="8">Methyl-accepting chemotaxis protein</fullName>
    </submittedName>
</protein>
<feature type="domain" description="HAMP" evidence="7">
    <location>
        <begin position="63"/>
        <end position="115"/>
    </location>
</feature>
<accession>A0AAW4LDZ2</accession>
<comment type="caution">
    <text evidence="8">The sequence shown here is derived from an EMBL/GenBank/DDBJ whole genome shotgun (WGS) entry which is preliminary data.</text>
</comment>
<dbReference type="InterPro" id="IPR009875">
    <property type="entry name" value="PilZ_domain"/>
</dbReference>
<dbReference type="GO" id="GO:0016020">
    <property type="term" value="C:membrane"/>
    <property type="evidence" value="ECO:0007669"/>
    <property type="project" value="InterPro"/>
</dbReference>
<feature type="coiled-coil region" evidence="4">
    <location>
        <begin position="188"/>
        <end position="215"/>
    </location>
</feature>
<evidence type="ECO:0000256" key="2">
    <source>
        <dbReference type="ARBA" id="ARBA00029447"/>
    </source>
</evidence>
<evidence type="ECO:0000313" key="8">
    <source>
        <dbReference type="EMBL" id="MBT0665366.1"/>
    </source>
</evidence>
<dbReference type="SUPFAM" id="SSF58104">
    <property type="entry name" value="Methyl-accepting chemotaxis protein (MCP) signaling domain"/>
    <property type="match status" value="1"/>
</dbReference>
<evidence type="ECO:0000256" key="3">
    <source>
        <dbReference type="PROSITE-ProRule" id="PRU00284"/>
    </source>
</evidence>
<dbReference type="InterPro" id="IPR003660">
    <property type="entry name" value="HAMP_dom"/>
</dbReference>
<dbReference type="PANTHER" id="PTHR32089">
    <property type="entry name" value="METHYL-ACCEPTING CHEMOTAXIS PROTEIN MCPB"/>
    <property type="match status" value="1"/>
</dbReference>
<dbReference type="SMART" id="SM00283">
    <property type="entry name" value="MA"/>
    <property type="match status" value="1"/>
</dbReference>
<dbReference type="AlphaFoldDB" id="A0AAW4LDZ2"/>
<dbReference type="EMBL" id="JAHCVJ010000005">
    <property type="protein sequence ID" value="MBT0665366.1"/>
    <property type="molecule type" value="Genomic_DNA"/>
</dbReference>
<dbReference type="SUPFAM" id="SSF141371">
    <property type="entry name" value="PilZ domain-like"/>
    <property type="match status" value="1"/>
</dbReference>
<sequence>MMALWNWYLNISIRNRLIILCTCYSFCIIAATIAGTLHSLVLQGAAAALFIGLGAIFGGINIWAITSAINRTINHLQVMAKGDLSREVEVKRRNEISSILMSLKMMVANLIDVLKNINEASLQMEQSSYQIAEISNEISGASQAQQKRAEDVSSATAEVRLISETVLELAERMRSMSVETEREAEQGLLATRENIDQLRLTVDEVNRAAKETEGLNRIGEQIHTIIESISDIADQTNLLALNAAIEAARAGEQGRGFAVVADEVRNLASRTAKETEQISRIINELSAQASQNTKTMERVVERVNVTEEKSHATAAIIERMVASVREVTGSNLKISEVSESQMTRLTALQQSLESLFFTISDNGAKVGVTATISADLNKLTHEFNRLLSGFTFDTTSTITPNSVHEARRNPRAQNSLLVMLKNDDLRQALKGISSDFSVSGMQLRLPGSVQVASGSKVELDIMTPFKSLEEYDRQTPLRVTARVVWIRPEKENTLLGLEFVNLSSSQTQRIESCFQHFNKNPRFP</sequence>
<organism evidence="8 9">
    <name type="scientific">Geoanaerobacter pelophilus</name>
    <dbReference type="NCBI Taxonomy" id="60036"/>
    <lineage>
        <taxon>Bacteria</taxon>
        <taxon>Pseudomonadati</taxon>
        <taxon>Thermodesulfobacteriota</taxon>
        <taxon>Desulfuromonadia</taxon>
        <taxon>Geobacterales</taxon>
        <taxon>Geobacteraceae</taxon>
        <taxon>Geoanaerobacter</taxon>
    </lineage>
</organism>
<feature type="transmembrane region" description="Helical" evidence="5">
    <location>
        <begin position="17"/>
        <end position="41"/>
    </location>
</feature>
<proteinExistence type="inferred from homology"/>
<keyword evidence="4" id="KW-0175">Coiled coil</keyword>
<comment type="similarity">
    <text evidence="2">Belongs to the methyl-accepting chemotaxis (MCP) protein family.</text>
</comment>